<accession>A0A137ZKK5</accession>
<keyword evidence="2" id="KW-1185">Reference proteome</keyword>
<evidence type="ECO:0000313" key="1">
    <source>
        <dbReference type="EMBL" id="KXO98710.1"/>
    </source>
</evidence>
<evidence type="ECO:0008006" key="3">
    <source>
        <dbReference type="Google" id="ProtNLM"/>
    </source>
</evidence>
<evidence type="ECO:0000313" key="2">
    <source>
        <dbReference type="Proteomes" id="UP000070409"/>
    </source>
</evidence>
<protein>
    <recommendedName>
        <fullName evidence="3">Lipoprotein</fullName>
    </recommendedName>
</protein>
<organism evidence="1 2">
    <name type="scientific">Tsukamurella pseudospumae</name>
    <dbReference type="NCBI Taxonomy" id="239498"/>
    <lineage>
        <taxon>Bacteria</taxon>
        <taxon>Bacillati</taxon>
        <taxon>Actinomycetota</taxon>
        <taxon>Actinomycetes</taxon>
        <taxon>Mycobacteriales</taxon>
        <taxon>Tsukamurellaceae</taxon>
        <taxon>Tsukamurella</taxon>
    </lineage>
</organism>
<reference evidence="1 2" key="1">
    <citation type="submission" date="2016-02" db="EMBL/GenBank/DDBJ databases">
        <authorList>
            <person name="Teng J.L."/>
            <person name="Tang Y."/>
            <person name="Huang Y."/>
            <person name="Guo F."/>
            <person name="Wei W."/>
            <person name="Chen J.H."/>
            <person name="Wong S.Y."/>
            <person name="Lau S.K."/>
            <person name="Woo P.C."/>
        </authorList>
    </citation>
    <scope>NUCLEOTIDE SEQUENCE [LARGE SCALE GENOMIC DNA]</scope>
    <source>
        <strain evidence="1 2">JCM 13375</strain>
    </source>
</reference>
<dbReference type="Proteomes" id="UP000070409">
    <property type="component" value="Unassembled WGS sequence"/>
</dbReference>
<dbReference type="EMBL" id="LSRE01000012">
    <property type="protein sequence ID" value="KXO98710.1"/>
    <property type="molecule type" value="Genomic_DNA"/>
</dbReference>
<gene>
    <name evidence="1" type="ORF">AXK61_03790</name>
</gene>
<sequence>MTAVITLVAGCSATPAKQAAAPTPPASTTASTAALTDANSATGKVDGVTVRASMPDGAAPSGEKLSVAASSTEIPAAKAQVDGVKTVRVRLGDSGAQPTKPITLTFDLSGKPELAAKFSDTVIPVVESVSEDGDAADLVRATWDPAGRTVTATTTHLSDFRLGAIDLGKVADGFAAAYRYIRGDSTSSCRASSEVKIKDTTYTLTATTPGPVAGCLTNAGGAVAVDFTNATQQFYAVTSTPKGAWTSTVRPDLSNLAARLASALGNAKISDLLTGRGTGRLTFGPGTTRATINLRADPAALQAATIITGLEMLTGMRAVGGVVKAAPAILDSGTDLSTVSTCLGQALDFADAKPGQKVTPDEFRRAMSTSSGCASAAIEAGAKNSIVKQAYSTLGTVFAITGDLPSQLAATVTGAIGEVVGDNSLDFALTSSAPSTSVKPSAEGPTTIDRVQVDTWAYDKVGPDTYTIPRGGPATVYFQWKAFSGSAETRGDCESTITVTGGGTTKTKITSNCGSYNPGTYFELRNRGTYTATITIVQKGGGTTTATKTVTLQ</sequence>
<name>A0A137ZKK5_9ACTN</name>
<proteinExistence type="predicted"/>
<comment type="caution">
    <text evidence="1">The sequence shown here is derived from an EMBL/GenBank/DDBJ whole genome shotgun (WGS) entry which is preliminary data.</text>
</comment>